<dbReference type="AlphaFoldDB" id="A0A5B7FDL8"/>
<sequence length="46" mass="5305">MNQRLTPLWGEYIRKATGMNKTIIMSSKNIPKTAYFIKPFLDNTAT</sequence>
<keyword evidence="2" id="KW-1185">Reference proteome</keyword>
<comment type="caution">
    <text evidence="1">The sequence shown here is derived from an EMBL/GenBank/DDBJ whole genome shotgun (WGS) entry which is preliminary data.</text>
</comment>
<organism evidence="1 2">
    <name type="scientific">Portunus trituberculatus</name>
    <name type="common">Swimming crab</name>
    <name type="synonym">Neptunus trituberculatus</name>
    <dbReference type="NCBI Taxonomy" id="210409"/>
    <lineage>
        <taxon>Eukaryota</taxon>
        <taxon>Metazoa</taxon>
        <taxon>Ecdysozoa</taxon>
        <taxon>Arthropoda</taxon>
        <taxon>Crustacea</taxon>
        <taxon>Multicrustacea</taxon>
        <taxon>Malacostraca</taxon>
        <taxon>Eumalacostraca</taxon>
        <taxon>Eucarida</taxon>
        <taxon>Decapoda</taxon>
        <taxon>Pleocyemata</taxon>
        <taxon>Brachyura</taxon>
        <taxon>Eubrachyura</taxon>
        <taxon>Portunoidea</taxon>
        <taxon>Portunidae</taxon>
        <taxon>Portuninae</taxon>
        <taxon>Portunus</taxon>
    </lineage>
</organism>
<reference evidence="1 2" key="1">
    <citation type="submission" date="2019-05" db="EMBL/GenBank/DDBJ databases">
        <title>Another draft genome of Portunus trituberculatus and its Hox gene families provides insights of decapod evolution.</title>
        <authorList>
            <person name="Jeong J.-H."/>
            <person name="Song I."/>
            <person name="Kim S."/>
            <person name="Choi T."/>
            <person name="Kim D."/>
            <person name="Ryu S."/>
            <person name="Kim W."/>
        </authorList>
    </citation>
    <scope>NUCLEOTIDE SEQUENCE [LARGE SCALE GENOMIC DNA]</scope>
    <source>
        <tissue evidence="1">Muscle</tissue>
    </source>
</reference>
<dbReference type="EMBL" id="VSRR010005733">
    <property type="protein sequence ID" value="MPC43223.1"/>
    <property type="molecule type" value="Genomic_DNA"/>
</dbReference>
<accession>A0A5B7FDL8</accession>
<gene>
    <name evidence="1" type="ORF">E2C01_036863</name>
</gene>
<name>A0A5B7FDL8_PORTR</name>
<evidence type="ECO:0000313" key="1">
    <source>
        <dbReference type="EMBL" id="MPC43223.1"/>
    </source>
</evidence>
<proteinExistence type="predicted"/>
<evidence type="ECO:0000313" key="2">
    <source>
        <dbReference type="Proteomes" id="UP000324222"/>
    </source>
</evidence>
<protein>
    <submittedName>
        <fullName evidence="1">Uncharacterized protein</fullName>
    </submittedName>
</protein>
<dbReference type="Proteomes" id="UP000324222">
    <property type="component" value="Unassembled WGS sequence"/>
</dbReference>